<feature type="domain" description="Cytochrome oxidase subunit II copper A binding" evidence="4">
    <location>
        <begin position="75"/>
        <end position="183"/>
    </location>
</feature>
<proteinExistence type="predicted"/>
<dbReference type="PROSITE" id="PS00078">
    <property type="entry name" value="COX2"/>
    <property type="match status" value="1"/>
</dbReference>
<organism evidence="5">
    <name type="scientific">mine drainage metagenome</name>
    <dbReference type="NCBI Taxonomy" id="410659"/>
    <lineage>
        <taxon>unclassified sequences</taxon>
        <taxon>metagenomes</taxon>
        <taxon>ecological metagenomes</taxon>
    </lineage>
</organism>
<feature type="transmembrane region" description="Helical" evidence="3">
    <location>
        <begin position="6"/>
        <end position="25"/>
    </location>
</feature>
<protein>
    <submittedName>
        <fullName evidence="5">Cytochrome c oxidase subunit 2</fullName>
        <ecNumber evidence="5">1.9.3.1</ecNumber>
    </submittedName>
</protein>
<evidence type="ECO:0000259" key="4">
    <source>
        <dbReference type="PROSITE" id="PS50857"/>
    </source>
</evidence>
<dbReference type="PROSITE" id="PS50857">
    <property type="entry name" value="COX2_CUA"/>
    <property type="match status" value="1"/>
</dbReference>
<keyword evidence="3" id="KW-0812">Transmembrane</keyword>
<dbReference type="InterPro" id="IPR002429">
    <property type="entry name" value="CcO_II-like_C"/>
</dbReference>
<name>A0A1J5RC40_9ZZZZ</name>
<dbReference type="SUPFAM" id="SSF49503">
    <property type="entry name" value="Cupredoxins"/>
    <property type="match status" value="1"/>
</dbReference>
<keyword evidence="5" id="KW-0560">Oxidoreductase</keyword>
<dbReference type="AlphaFoldDB" id="A0A1J5RC40"/>
<keyword evidence="3" id="KW-0472">Membrane</keyword>
<dbReference type="Pfam" id="PF00116">
    <property type="entry name" value="COX2"/>
    <property type="match status" value="1"/>
</dbReference>
<keyword evidence="1" id="KW-0479">Metal-binding</keyword>
<keyword evidence="2" id="KW-0186">Copper</keyword>
<dbReference type="EC" id="1.9.3.1" evidence="5"/>
<dbReference type="GO" id="GO:0004129">
    <property type="term" value="F:cytochrome-c oxidase activity"/>
    <property type="evidence" value="ECO:0007669"/>
    <property type="project" value="InterPro"/>
</dbReference>
<reference evidence="5" key="1">
    <citation type="submission" date="2016-10" db="EMBL/GenBank/DDBJ databases">
        <title>Sequence of Gallionella enrichment culture.</title>
        <authorList>
            <person name="Poehlein A."/>
            <person name="Muehling M."/>
            <person name="Daniel R."/>
        </authorList>
    </citation>
    <scope>NUCLEOTIDE SEQUENCE</scope>
</reference>
<comment type="caution">
    <text evidence="5">The sequence shown here is derived from an EMBL/GenBank/DDBJ whole genome shotgun (WGS) entry which is preliminary data.</text>
</comment>
<dbReference type="GO" id="GO:0016491">
    <property type="term" value="F:oxidoreductase activity"/>
    <property type="evidence" value="ECO:0007669"/>
    <property type="project" value="UniProtKB-KW"/>
</dbReference>
<dbReference type="InterPro" id="IPR001505">
    <property type="entry name" value="Copper_CuA"/>
</dbReference>
<dbReference type="GO" id="GO:0016020">
    <property type="term" value="C:membrane"/>
    <property type="evidence" value="ECO:0007669"/>
    <property type="project" value="InterPro"/>
</dbReference>
<dbReference type="GO" id="GO:0005507">
    <property type="term" value="F:copper ion binding"/>
    <property type="evidence" value="ECO:0007669"/>
    <property type="project" value="InterPro"/>
</dbReference>
<evidence type="ECO:0000256" key="3">
    <source>
        <dbReference type="SAM" id="Phobius"/>
    </source>
</evidence>
<keyword evidence="3" id="KW-1133">Transmembrane helix</keyword>
<accession>A0A1J5RC40</accession>
<evidence type="ECO:0000313" key="5">
    <source>
        <dbReference type="EMBL" id="OIQ93656.1"/>
    </source>
</evidence>
<evidence type="ECO:0000256" key="1">
    <source>
        <dbReference type="ARBA" id="ARBA00022723"/>
    </source>
</evidence>
<feature type="transmembrane region" description="Helical" evidence="3">
    <location>
        <begin position="45"/>
        <end position="63"/>
    </location>
</feature>
<gene>
    <name evidence="5" type="primary">cbaB_2</name>
    <name evidence="5" type="ORF">GALL_244150</name>
</gene>
<dbReference type="InterPro" id="IPR008972">
    <property type="entry name" value="Cupredoxin"/>
</dbReference>
<evidence type="ECO:0000256" key="2">
    <source>
        <dbReference type="ARBA" id="ARBA00023008"/>
    </source>
</evidence>
<sequence>MQHSILLLFLILAGISTLVFTYVYLSSKKVSNTEQGMVNPLRKRFWFLLILFVILGIFASVTIPKSPYYLYENENPFRVIHVATMQFSFLLSNNAIDPKNPAGDPAIELPINELIEFRVTSLDVNHGFGIYDKSNKLIAQTQAMPGYVNRLRWKFTEPGNYTILCLEFCGMAHQSMRSSFTVK</sequence>
<dbReference type="Gene3D" id="2.60.40.420">
    <property type="entry name" value="Cupredoxins - blue copper proteins"/>
    <property type="match status" value="1"/>
</dbReference>
<dbReference type="EMBL" id="MLJW01000203">
    <property type="protein sequence ID" value="OIQ93656.1"/>
    <property type="molecule type" value="Genomic_DNA"/>
</dbReference>